<evidence type="ECO:0000256" key="3">
    <source>
        <dbReference type="ARBA" id="ARBA00022576"/>
    </source>
</evidence>
<evidence type="ECO:0000313" key="9">
    <source>
        <dbReference type="EMBL" id="MDA4843936.1"/>
    </source>
</evidence>
<evidence type="ECO:0000259" key="8">
    <source>
        <dbReference type="Pfam" id="PF08669"/>
    </source>
</evidence>
<dbReference type="Gene3D" id="3.30.1360.120">
    <property type="entry name" value="Probable tRNA modification gtpase trme, domain 1"/>
    <property type="match status" value="1"/>
</dbReference>
<comment type="caution">
    <text evidence="9">The sequence shown here is derived from an EMBL/GenBank/DDBJ whole genome shotgun (WGS) entry which is preliminary data.</text>
</comment>
<organism evidence="9 10">
    <name type="scientific">Hoeflea poritis</name>
    <dbReference type="NCBI Taxonomy" id="2993659"/>
    <lineage>
        <taxon>Bacteria</taxon>
        <taxon>Pseudomonadati</taxon>
        <taxon>Pseudomonadota</taxon>
        <taxon>Alphaproteobacteria</taxon>
        <taxon>Hyphomicrobiales</taxon>
        <taxon>Rhizobiaceae</taxon>
        <taxon>Hoeflea</taxon>
    </lineage>
</organism>
<dbReference type="InterPro" id="IPR027266">
    <property type="entry name" value="TrmE/GcvT-like"/>
</dbReference>
<sequence length="366" mass="38986">MEKQLPLKQLHVAAGARFGPFAGYDMPISYPLGVMKEHLHTRQAAGLFDISHMSHIEVCGPQAADLIARVCPYNASAQPLRTGRYTYMLNDRAGMIDDLIVSRLGDERFLVVANGACAEKDLAHLQQASAQFDASVTHIPRVFLALQGPKSAEALAKLIPSSGTLVFMQVTELDDGTFLSRSGYTGEDGFEIGLSPDSAEAFAKQLAGDPQVEWIGLGARDSLRIEAGLPLYGQDMDEDTDPATAGLIWAVPKELRSGGSYIGAEALSDILDNGVNQKRVGLKPQGRAPVRGGSVLFAGEAPDAAEIGLVTSGGFGPSCEHPVTIGRIDKLAGSAGDIVFAEVRGKRHACSIEKLPFVEHNYFRGG</sequence>
<dbReference type="SUPFAM" id="SSF101790">
    <property type="entry name" value="Aminomethyltransferase beta-barrel domain"/>
    <property type="match status" value="1"/>
</dbReference>
<dbReference type="EMBL" id="JAPJZH010000001">
    <property type="protein sequence ID" value="MDA4843936.1"/>
    <property type="molecule type" value="Genomic_DNA"/>
</dbReference>
<dbReference type="InterPro" id="IPR006222">
    <property type="entry name" value="GCVT_N"/>
</dbReference>
<proteinExistence type="inferred from homology"/>
<dbReference type="InterPro" id="IPR013977">
    <property type="entry name" value="GcvT_C"/>
</dbReference>
<keyword evidence="10" id="KW-1185">Reference proteome</keyword>
<dbReference type="Gene3D" id="2.40.30.110">
    <property type="entry name" value="Aminomethyltransferase beta-barrel domains"/>
    <property type="match status" value="1"/>
</dbReference>
<name>A0ABT4VGX8_9HYPH</name>
<evidence type="ECO:0000256" key="1">
    <source>
        <dbReference type="ARBA" id="ARBA00008609"/>
    </source>
</evidence>
<evidence type="ECO:0000313" key="10">
    <source>
        <dbReference type="Proteomes" id="UP001148313"/>
    </source>
</evidence>
<dbReference type="GO" id="GO:0004047">
    <property type="term" value="F:aminomethyltransferase activity"/>
    <property type="evidence" value="ECO:0007669"/>
    <property type="project" value="UniProtKB-EC"/>
</dbReference>
<evidence type="ECO:0000256" key="5">
    <source>
        <dbReference type="ARBA" id="ARBA00031395"/>
    </source>
</evidence>
<dbReference type="NCBIfam" id="NF010093">
    <property type="entry name" value="PRK13579.1"/>
    <property type="match status" value="1"/>
</dbReference>
<feature type="domain" description="GCVT N-terminal" evidence="7">
    <location>
        <begin position="8"/>
        <end position="252"/>
    </location>
</feature>
<dbReference type="PIRSF" id="PIRSF006487">
    <property type="entry name" value="GcvT"/>
    <property type="match status" value="1"/>
</dbReference>
<accession>A0ABT4VGX8</accession>
<dbReference type="Pfam" id="PF01571">
    <property type="entry name" value="GCV_T"/>
    <property type="match status" value="1"/>
</dbReference>
<evidence type="ECO:0000256" key="4">
    <source>
        <dbReference type="ARBA" id="ARBA00022679"/>
    </source>
</evidence>
<dbReference type="InterPro" id="IPR028896">
    <property type="entry name" value="GcvT/YgfZ/DmdA"/>
</dbReference>
<comment type="catalytic activity">
    <reaction evidence="6">
        <text>N(6)-[(R)-S(8)-aminomethyldihydrolipoyl]-L-lysyl-[protein] + (6S)-5,6,7,8-tetrahydrofolate = N(6)-[(R)-dihydrolipoyl]-L-lysyl-[protein] + (6R)-5,10-methylene-5,6,7,8-tetrahydrofolate + NH4(+)</text>
        <dbReference type="Rhea" id="RHEA:16945"/>
        <dbReference type="Rhea" id="RHEA-COMP:10475"/>
        <dbReference type="Rhea" id="RHEA-COMP:10492"/>
        <dbReference type="ChEBI" id="CHEBI:15636"/>
        <dbReference type="ChEBI" id="CHEBI:28938"/>
        <dbReference type="ChEBI" id="CHEBI:57453"/>
        <dbReference type="ChEBI" id="CHEBI:83100"/>
        <dbReference type="ChEBI" id="CHEBI:83143"/>
        <dbReference type="EC" id="2.1.2.10"/>
    </reaction>
</comment>
<comment type="similarity">
    <text evidence="1">Belongs to the GcvT family.</text>
</comment>
<dbReference type="EC" id="2.1.2.10" evidence="2"/>
<reference evidence="9" key="1">
    <citation type="submission" date="2022-11" db="EMBL/GenBank/DDBJ databases">
        <title>Hoeflea poritis sp. nov., isolated from scleractinian coral Porites lutea.</title>
        <authorList>
            <person name="Zhang G."/>
            <person name="Wei Q."/>
            <person name="Cai L."/>
        </authorList>
    </citation>
    <scope>NUCLEOTIDE SEQUENCE</scope>
    <source>
        <strain evidence="9">E7-10</strain>
    </source>
</reference>
<evidence type="ECO:0000259" key="7">
    <source>
        <dbReference type="Pfam" id="PF01571"/>
    </source>
</evidence>
<dbReference type="InterPro" id="IPR006223">
    <property type="entry name" value="GcvT"/>
</dbReference>
<keyword evidence="4 9" id="KW-0808">Transferase</keyword>
<dbReference type="SUPFAM" id="SSF103025">
    <property type="entry name" value="Folate-binding domain"/>
    <property type="match status" value="1"/>
</dbReference>
<dbReference type="PANTHER" id="PTHR43757">
    <property type="entry name" value="AMINOMETHYLTRANSFERASE"/>
    <property type="match status" value="1"/>
</dbReference>
<dbReference type="NCBIfam" id="TIGR00528">
    <property type="entry name" value="gcvT"/>
    <property type="match status" value="1"/>
</dbReference>
<dbReference type="Gene3D" id="3.30.70.1400">
    <property type="entry name" value="Aminomethyltransferase beta-barrel domains"/>
    <property type="match status" value="1"/>
</dbReference>
<gene>
    <name evidence="9" type="primary">gcvT</name>
    <name evidence="9" type="ORF">OOZ53_01180</name>
</gene>
<protein>
    <recommendedName>
        <fullName evidence="2">aminomethyltransferase</fullName>
        <ecNumber evidence="2">2.1.2.10</ecNumber>
    </recommendedName>
    <alternativeName>
        <fullName evidence="5">Glycine cleavage system T protein</fullName>
    </alternativeName>
</protein>
<dbReference type="InterPro" id="IPR029043">
    <property type="entry name" value="GcvT/YgfZ_C"/>
</dbReference>
<dbReference type="NCBIfam" id="NF001567">
    <property type="entry name" value="PRK00389.1"/>
    <property type="match status" value="1"/>
</dbReference>
<dbReference type="Proteomes" id="UP001148313">
    <property type="component" value="Unassembled WGS sequence"/>
</dbReference>
<evidence type="ECO:0000256" key="6">
    <source>
        <dbReference type="ARBA" id="ARBA00047665"/>
    </source>
</evidence>
<dbReference type="Gene3D" id="4.10.1250.10">
    <property type="entry name" value="Aminomethyltransferase fragment"/>
    <property type="match status" value="1"/>
</dbReference>
<dbReference type="PANTHER" id="PTHR43757:SF2">
    <property type="entry name" value="AMINOMETHYLTRANSFERASE, MITOCHONDRIAL"/>
    <property type="match status" value="1"/>
</dbReference>
<keyword evidence="3" id="KW-0032">Aminotransferase</keyword>
<evidence type="ECO:0000256" key="2">
    <source>
        <dbReference type="ARBA" id="ARBA00012616"/>
    </source>
</evidence>
<dbReference type="RefSeq" id="WP_271087449.1">
    <property type="nucleotide sequence ID" value="NZ_JAPJZH010000001.1"/>
</dbReference>
<dbReference type="Pfam" id="PF08669">
    <property type="entry name" value="GCV_T_C"/>
    <property type="match status" value="1"/>
</dbReference>
<feature type="domain" description="Aminomethyltransferase C-terminal" evidence="8">
    <location>
        <begin position="278"/>
        <end position="358"/>
    </location>
</feature>